<gene>
    <name evidence="1" type="ORF">VNI00_017661</name>
</gene>
<protein>
    <submittedName>
        <fullName evidence="1">Uncharacterized protein</fullName>
    </submittedName>
</protein>
<comment type="caution">
    <text evidence="1">The sequence shown here is derived from an EMBL/GenBank/DDBJ whole genome shotgun (WGS) entry which is preliminary data.</text>
</comment>
<dbReference type="AlphaFoldDB" id="A0AAW0B3S3"/>
<sequence length="198" mass="22177">MSGITITVRERKMMLNVFCPVVQEFFNRVVESYPRTPQGLLGSIVGCFDARSRQLEMILVRTFADYPIHVQRCFPDKAILSLRFRNNVDLVLSTLNSLVADSFTSTVLTCFMACPPALHGEVRDLSCVPTSQLWALMVARLESNLMWPDQSGMACVPGYFERCALEWLCTGLAGIFQIVVPSRSDLYVQAESLADVLL</sequence>
<dbReference type="Proteomes" id="UP001383192">
    <property type="component" value="Unassembled WGS sequence"/>
</dbReference>
<reference evidence="1 2" key="1">
    <citation type="submission" date="2024-01" db="EMBL/GenBank/DDBJ databases">
        <title>A draft genome for a cacao thread blight-causing isolate of Paramarasmius palmivorus.</title>
        <authorList>
            <person name="Baruah I.K."/>
            <person name="Bukari Y."/>
            <person name="Amoako-Attah I."/>
            <person name="Meinhardt L.W."/>
            <person name="Bailey B.A."/>
            <person name="Cohen S.P."/>
        </authorList>
    </citation>
    <scope>NUCLEOTIDE SEQUENCE [LARGE SCALE GENOMIC DNA]</scope>
    <source>
        <strain evidence="1 2">GH-12</strain>
    </source>
</reference>
<accession>A0AAW0B3S3</accession>
<dbReference type="EMBL" id="JAYKXP010000183">
    <property type="protein sequence ID" value="KAK7020671.1"/>
    <property type="molecule type" value="Genomic_DNA"/>
</dbReference>
<organism evidence="1 2">
    <name type="scientific">Paramarasmius palmivorus</name>
    <dbReference type="NCBI Taxonomy" id="297713"/>
    <lineage>
        <taxon>Eukaryota</taxon>
        <taxon>Fungi</taxon>
        <taxon>Dikarya</taxon>
        <taxon>Basidiomycota</taxon>
        <taxon>Agaricomycotina</taxon>
        <taxon>Agaricomycetes</taxon>
        <taxon>Agaricomycetidae</taxon>
        <taxon>Agaricales</taxon>
        <taxon>Marasmiineae</taxon>
        <taxon>Marasmiaceae</taxon>
        <taxon>Paramarasmius</taxon>
    </lineage>
</organism>
<evidence type="ECO:0000313" key="2">
    <source>
        <dbReference type="Proteomes" id="UP001383192"/>
    </source>
</evidence>
<name>A0AAW0B3S3_9AGAR</name>
<evidence type="ECO:0000313" key="1">
    <source>
        <dbReference type="EMBL" id="KAK7020671.1"/>
    </source>
</evidence>
<keyword evidence="2" id="KW-1185">Reference proteome</keyword>
<proteinExistence type="predicted"/>